<keyword evidence="3" id="KW-1185">Reference proteome</keyword>
<dbReference type="AlphaFoldDB" id="A0A6S7DBN2"/>
<reference evidence="2 3" key="1">
    <citation type="submission" date="2020-04" db="EMBL/GenBank/DDBJ databases">
        <authorList>
            <person name="De Canck E."/>
        </authorList>
    </citation>
    <scope>NUCLEOTIDE SEQUENCE [LARGE SCALE GENOMIC DNA]</scope>
    <source>
        <strain evidence="2 3">LMG 28614</strain>
    </source>
</reference>
<keyword evidence="1" id="KW-0732">Signal</keyword>
<evidence type="ECO:0008006" key="4">
    <source>
        <dbReference type="Google" id="ProtNLM"/>
    </source>
</evidence>
<evidence type="ECO:0000313" key="3">
    <source>
        <dbReference type="Proteomes" id="UP000494365"/>
    </source>
</evidence>
<accession>A0A6S7DBN2</accession>
<dbReference type="EMBL" id="CADIKK010000029">
    <property type="protein sequence ID" value="CAB3801074.1"/>
    <property type="molecule type" value="Genomic_DNA"/>
</dbReference>
<sequence length="135" mass="14585">MPLKIRTPLRATQFAGLALAGALLNMNAVAGTSNLGFLNNTPLAYMKQPDMDSLNRAIDSALESKADGETAAWNNHGLGNGVAIDADLTPTQTTTQDQRTCRHLAVTLRAKGQSLDLHPQYCRAGKGKWQLLKRK</sequence>
<feature type="signal peptide" evidence="1">
    <location>
        <begin position="1"/>
        <end position="30"/>
    </location>
</feature>
<evidence type="ECO:0000313" key="2">
    <source>
        <dbReference type="EMBL" id="CAB3801074.1"/>
    </source>
</evidence>
<name>A0A6S7DBN2_9BURK</name>
<dbReference type="RefSeq" id="WP_175152341.1">
    <property type="nucleotide sequence ID" value="NZ_CADIKK010000029.1"/>
</dbReference>
<protein>
    <recommendedName>
        <fullName evidence="4">Surface antigen domain-containing protein</fullName>
    </recommendedName>
</protein>
<proteinExistence type="predicted"/>
<organism evidence="2 3">
    <name type="scientific">Paraburkholderia ultramafica</name>
    <dbReference type="NCBI Taxonomy" id="1544867"/>
    <lineage>
        <taxon>Bacteria</taxon>
        <taxon>Pseudomonadati</taxon>
        <taxon>Pseudomonadota</taxon>
        <taxon>Betaproteobacteria</taxon>
        <taxon>Burkholderiales</taxon>
        <taxon>Burkholderiaceae</taxon>
        <taxon>Paraburkholderia</taxon>
    </lineage>
</organism>
<gene>
    <name evidence="2" type="ORF">LMG28614_05316</name>
</gene>
<evidence type="ECO:0000256" key="1">
    <source>
        <dbReference type="SAM" id="SignalP"/>
    </source>
</evidence>
<feature type="chain" id="PRO_5028844062" description="Surface antigen domain-containing protein" evidence="1">
    <location>
        <begin position="31"/>
        <end position="135"/>
    </location>
</feature>
<dbReference type="Proteomes" id="UP000494365">
    <property type="component" value="Unassembled WGS sequence"/>
</dbReference>